<sequence>MMKLLADSLDILYHMSSSFPSFVAKVVTWYLLEVLMVEKKPQVPAPVAKSSSH</sequence>
<name>A0A2P6QU54_ROSCH</name>
<protein>
    <submittedName>
        <fullName evidence="1">Uncharacterized protein</fullName>
    </submittedName>
</protein>
<proteinExistence type="predicted"/>
<dbReference type="Proteomes" id="UP000238479">
    <property type="component" value="Chromosome 4"/>
</dbReference>
<dbReference type="Gramene" id="PRQ37708">
    <property type="protein sequence ID" value="PRQ37708"/>
    <property type="gene ID" value="RchiOBHm_Chr4g0405601"/>
</dbReference>
<gene>
    <name evidence="1" type="ORF">RchiOBHm_Chr4g0405601</name>
</gene>
<comment type="caution">
    <text evidence="1">The sequence shown here is derived from an EMBL/GenBank/DDBJ whole genome shotgun (WGS) entry which is preliminary data.</text>
</comment>
<keyword evidence="2" id="KW-1185">Reference proteome</keyword>
<evidence type="ECO:0000313" key="2">
    <source>
        <dbReference type="Proteomes" id="UP000238479"/>
    </source>
</evidence>
<reference evidence="1 2" key="1">
    <citation type="journal article" date="2018" name="Nat. Genet.">
        <title>The Rosa genome provides new insights in the design of modern roses.</title>
        <authorList>
            <person name="Bendahmane M."/>
        </authorList>
    </citation>
    <scope>NUCLEOTIDE SEQUENCE [LARGE SCALE GENOMIC DNA]</scope>
    <source>
        <strain evidence="2">cv. Old Blush</strain>
    </source>
</reference>
<accession>A0A2P6QU54</accession>
<dbReference type="AlphaFoldDB" id="A0A2P6QU54"/>
<organism evidence="1 2">
    <name type="scientific">Rosa chinensis</name>
    <name type="common">China rose</name>
    <dbReference type="NCBI Taxonomy" id="74649"/>
    <lineage>
        <taxon>Eukaryota</taxon>
        <taxon>Viridiplantae</taxon>
        <taxon>Streptophyta</taxon>
        <taxon>Embryophyta</taxon>
        <taxon>Tracheophyta</taxon>
        <taxon>Spermatophyta</taxon>
        <taxon>Magnoliopsida</taxon>
        <taxon>eudicotyledons</taxon>
        <taxon>Gunneridae</taxon>
        <taxon>Pentapetalae</taxon>
        <taxon>rosids</taxon>
        <taxon>fabids</taxon>
        <taxon>Rosales</taxon>
        <taxon>Rosaceae</taxon>
        <taxon>Rosoideae</taxon>
        <taxon>Rosoideae incertae sedis</taxon>
        <taxon>Rosa</taxon>
    </lineage>
</organism>
<dbReference type="EMBL" id="PDCK01000042">
    <property type="protein sequence ID" value="PRQ37708.1"/>
    <property type="molecule type" value="Genomic_DNA"/>
</dbReference>
<evidence type="ECO:0000313" key="1">
    <source>
        <dbReference type="EMBL" id="PRQ37708.1"/>
    </source>
</evidence>